<evidence type="ECO:0000256" key="3">
    <source>
        <dbReference type="ARBA" id="ARBA00023029"/>
    </source>
</evidence>
<dbReference type="GO" id="GO:0035861">
    <property type="term" value="C:site of double-strand break"/>
    <property type="evidence" value="ECO:0007669"/>
    <property type="project" value="EnsemblFungi"/>
</dbReference>
<keyword evidence="10" id="KW-1185">Reference proteome</keyword>
<keyword evidence="3 6" id="KW-0799">Topoisomerase</keyword>
<dbReference type="InterPro" id="IPR013824">
    <property type="entry name" value="Topo_IA_cen_sub1"/>
</dbReference>
<dbReference type="PRINTS" id="PR00417">
    <property type="entry name" value="PRTPISMRASEI"/>
</dbReference>
<dbReference type="GO" id="GO:0000722">
    <property type="term" value="P:telomere maintenance via recombination"/>
    <property type="evidence" value="ECO:0007669"/>
    <property type="project" value="EnsemblFungi"/>
</dbReference>
<evidence type="ECO:0000313" key="9">
    <source>
        <dbReference type="EMBL" id="ODV59963.1"/>
    </source>
</evidence>
<dbReference type="SMART" id="SM00437">
    <property type="entry name" value="TOP1Ac"/>
    <property type="match status" value="1"/>
</dbReference>
<dbReference type="FunCoup" id="A0A1D2VEN5">
    <property type="interactions" value="927"/>
</dbReference>
<dbReference type="Gene3D" id="1.10.290.10">
    <property type="entry name" value="Topoisomerase I, domain 4"/>
    <property type="match status" value="1"/>
</dbReference>
<dbReference type="SMART" id="SM00493">
    <property type="entry name" value="TOPRIM"/>
    <property type="match status" value="1"/>
</dbReference>
<evidence type="ECO:0000256" key="2">
    <source>
        <dbReference type="ARBA" id="ARBA00009446"/>
    </source>
</evidence>
<dbReference type="InterPro" id="IPR023406">
    <property type="entry name" value="Topo_IA_AS"/>
</dbReference>
<keyword evidence="4 6" id="KW-0238">DNA-binding</keyword>
<dbReference type="InterPro" id="IPR034144">
    <property type="entry name" value="TOPRIM_TopoIII"/>
</dbReference>
<dbReference type="InterPro" id="IPR003601">
    <property type="entry name" value="Topo_IA_2"/>
</dbReference>
<dbReference type="FunFam" id="1.10.290.10:FF:000001">
    <property type="entry name" value="DNA topoisomerase"/>
    <property type="match status" value="1"/>
</dbReference>
<dbReference type="InterPro" id="IPR000380">
    <property type="entry name" value="Topo_IA"/>
</dbReference>
<dbReference type="Gene3D" id="1.10.460.10">
    <property type="entry name" value="Topoisomerase I, domain 2"/>
    <property type="match status" value="1"/>
</dbReference>
<comment type="similarity">
    <text evidence="2 6">Belongs to the type IA topoisomerase family.</text>
</comment>
<evidence type="ECO:0000256" key="4">
    <source>
        <dbReference type="ARBA" id="ARBA00023125"/>
    </source>
</evidence>
<dbReference type="SUPFAM" id="SSF56712">
    <property type="entry name" value="Prokaryotic type I DNA topoisomerase"/>
    <property type="match status" value="1"/>
</dbReference>
<dbReference type="InterPro" id="IPR023405">
    <property type="entry name" value="Topo_IA_core_domain"/>
</dbReference>
<evidence type="ECO:0000256" key="1">
    <source>
        <dbReference type="ARBA" id="ARBA00000213"/>
    </source>
</evidence>
<reference evidence="10" key="1">
    <citation type="submission" date="2016-05" db="EMBL/GenBank/DDBJ databases">
        <title>Comparative genomics of biotechnologically important yeasts.</title>
        <authorList>
            <consortium name="DOE Joint Genome Institute"/>
            <person name="Riley R."/>
            <person name="Haridas S."/>
            <person name="Wolfe K.H."/>
            <person name="Lopes M.R."/>
            <person name="Hittinger C.T."/>
            <person name="Goker M."/>
            <person name="Salamov A."/>
            <person name="Wisecaver J."/>
            <person name="Long T.M."/>
            <person name="Aerts A.L."/>
            <person name="Barry K."/>
            <person name="Choi C."/>
            <person name="Clum A."/>
            <person name="Coughlan A.Y."/>
            <person name="Deshpande S."/>
            <person name="Douglass A.P."/>
            <person name="Hanson S.J."/>
            <person name="Klenk H.-P."/>
            <person name="Labutti K."/>
            <person name="Lapidus A."/>
            <person name="Lindquist E."/>
            <person name="Lipzen A."/>
            <person name="Meier-Kolthoff J.P."/>
            <person name="Ohm R.A."/>
            <person name="Otillar R.P."/>
            <person name="Pangilinan J."/>
            <person name="Peng Y."/>
            <person name="Rokas A."/>
            <person name="Rosa C.A."/>
            <person name="Scheuner C."/>
            <person name="Sibirny A.A."/>
            <person name="Slot J.C."/>
            <person name="Stielow J.B."/>
            <person name="Sun H."/>
            <person name="Kurtzman C.P."/>
            <person name="Blackwell M."/>
            <person name="Grigoriev I.V."/>
            <person name="Jeffries T.W."/>
        </authorList>
    </citation>
    <scope>NUCLEOTIDE SEQUENCE [LARGE SCALE GENOMIC DNA]</scope>
    <source>
        <strain evidence="10">DSM 1968</strain>
    </source>
</reference>
<dbReference type="GO" id="GO:0031422">
    <property type="term" value="C:RecQ family helicase-topoisomerase III complex"/>
    <property type="evidence" value="ECO:0007669"/>
    <property type="project" value="EnsemblFungi"/>
</dbReference>
<dbReference type="InterPro" id="IPR013825">
    <property type="entry name" value="Topo_IA_cen_sub2"/>
</dbReference>
<dbReference type="GO" id="GO:0003917">
    <property type="term" value="F:DNA topoisomerase type I (single strand cut, ATP-independent) activity"/>
    <property type="evidence" value="ECO:0007669"/>
    <property type="project" value="UniProtKB-EC"/>
</dbReference>
<dbReference type="GO" id="GO:0033260">
    <property type="term" value="P:nuclear DNA replication"/>
    <property type="evidence" value="ECO:0007669"/>
    <property type="project" value="EnsemblFungi"/>
</dbReference>
<evidence type="ECO:0000259" key="7">
    <source>
        <dbReference type="PROSITE" id="PS50880"/>
    </source>
</evidence>
<evidence type="ECO:0000256" key="5">
    <source>
        <dbReference type="ARBA" id="ARBA00023235"/>
    </source>
</evidence>
<dbReference type="InterPro" id="IPR006171">
    <property type="entry name" value="TOPRIM_dom"/>
</dbReference>
<dbReference type="CDD" id="cd03362">
    <property type="entry name" value="TOPRIM_TopoIA_TopoIII"/>
    <property type="match status" value="1"/>
</dbReference>
<dbReference type="RefSeq" id="XP_020046270.1">
    <property type="nucleotide sequence ID" value="XM_020190703.1"/>
</dbReference>
<dbReference type="Gene3D" id="3.40.50.140">
    <property type="match status" value="1"/>
</dbReference>
<dbReference type="InterPro" id="IPR013826">
    <property type="entry name" value="Topo_IA_cen_sub3"/>
</dbReference>
<dbReference type="GO" id="GO:0007064">
    <property type="term" value="P:mitotic sister chromatid cohesion"/>
    <property type="evidence" value="ECO:0007669"/>
    <property type="project" value="EnsemblFungi"/>
</dbReference>
<dbReference type="STRING" id="1344418.A0A1D2VEN5"/>
<dbReference type="GO" id="GO:0005634">
    <property type="term" value="C:nucleus"/>
    <property type="evidence" value="ECO:0007669"/>
    <property type="project" value="EnsemblFungi"/>
</dbReference>
<evidence type="ECO:0000259" key="8">
    <source>
        <dbReference type="PROSITE" id="PS52039"/>
    </source>
</evidence>
<dbReference type="CDD" id="cd00186">
    <property type="entry name" value="TOP1Ac"/>
    <property type="match status" value="1"/>
</dbReference>
<evidence type="ECO:0000313" key="10">
    <source>
        <dbReference type="Proteomes" id="UP000095038"/>
    </source>
</evidence>
<feature type="domain" description="Topo IA-type catalytic" evidence="8">
    <location>
        <begin position="169"/>
        <end position="604"/>
    </location>
</feature>
<dbReference type="InterPro" id="IPR013497">
    <property type="entry name" value="Topo_IA_cen"/>
</dbReference>
<dbReference type="InterPro" id="IPR003602">
    <property type="entry name" value="Topo_IA_DNA-bd_dom"/>
</dbReference>
<dbReference type="Pfam" id="PF01131">
    <property type="entry name" value="Topoisom_bac"/>
    <property type="match status" value="1"/>
</dbReference>
<proteinExistence type="inferred from homology"/>
<dbReference type="GO" id="GO:0000018">
    <property type="term" value="P:regulation of DNA recombination"/>
    <property type="evidence" value="ECO:0007669"/>
    <property type="project" value="EnsemblFungi"/>
</dbReference>
<dbReference type="GO" id="GO:0007004">
    <property type="term" value="P:telomere maintenance via telomerase"/>
    <property type="evidence" value="ECO:0007669"/>
    <property type="project" value="EnsemblFungi"/>
</dbReference>
<dbReference type="PROSITE" id="PS52039">
    <property type="entry name" value="TOPO_IA_2"/>
    <property type="match status" value="1"/>
</dbReference>
<dbReference type="Pfam" id="PF01751">
    <property type="entry name" value="Toprim"/>
    <property type="match status" value="1"/>
</dbReference>
<dbReference type="FunFam" id="3.40.50.140:FF:000003">
    <property type="entry name" value="DNA topoisomerase"/>
    <property type="match status" value="1"/>
</dbReference>
<dbReference type="GO" id="GO:0003677">
    <property type="term" value="F:DNA binding"/>
    <property type="evidence" value="ECO:0007669"/>
    <property type="project" value="UniProtKB-KW"/>
</dbReference>
<protein>
    <recommendedName>
        <fullName evidence="6">DNA topoisomerase</fullName>
        <ecNumber evidence="6">5.6.2.1</ecNumber>
    </recommendedName>
</protein>
<sequence length="626" mass="71534">MKVLCVAEKNSIALSVARILGGGNVKTRSSTYKYVKNYDFTFDFKDGNGRSNVTMTAVSGHLYSHDFPSQYKSWDTITASKLFEAQIYEKATSDSAKIIQNIIKEAASSLKLMIWTDCDREGEYIGYEIVQSVQRKYPSFSIENTLRAQFSHLEKSHIVRAALNPTKLDKNAVAAVGTRMELDLRTGAIFTRFLTTSYQRNFTDLKAEKRIISYGSCQFPTLGFVVDRYKRVRSFIKEPFWYLDLIIKKGRIQYGFKWSRGHIFDRVYVTALLENCLAFSDKAIVSSIVKKPKINYKPFPLTTVELQKKCSNFFKFSAKDTLSAAESLYTKGFISYPRTETDSFPKKMDLKEFIEKQTQDAKWGSYAKSLLEDHKFCQPRNGKNNDEAHPPIHPVNYLSLSANLNAKEKTIYEYVVRHFLACCSDDGKGDSTTITLKWGTETFTANSIVVRELNYLEVYNYSKWVSTTKMLPELELNEEVPIFKCDIKDGFTAPPSYLTETELISLMDANGIGTDATIAEHIEKIKTREYISEKKVGTIKRLVPSELGMGLVQGFESIDFNNNISLSKPFLRKNLEIELKNICSGTKTKEQVLREMIQLYKEAFQLTTQNCDTLIKVYKDIQSENK</sequence>
<gene>
    <name evidence="9" type="ORF">ASCRUDRAFT_36638</name>
</gene>
<dbReference type="AlphaFoldDB" id="A0A1D2VEN5"/>
<dbReference type="PANTHER" id="PTHR11390">
    <property type="entry name" value="PROKARYOTIC DNA TOPOISOMERASE"/>
    <property type="match status" value="1"/>
</dbReference>
<accession>A0A1D2VEN5</accession>
<dbReference type="GeneID" id="30964339"/>
<dbReference type="Proteomes" id="UP000095038">
    <property type="component" value="Unassembled WGS sequence"/>
</dbReference>
<feature type="domain" description="Toprim" evidence="7">
    <location>
        <begin position="2"/>
        <end position="144"/>
    </location>
</feature>
<dbReference type="EMBL" id="KV454484">
    <property type="protein sequence ID" value="ODV59963.1"/>
    <property type="molecule type" value="Genomic_DNA"/>
</dbReference>
<name>A0A1D2VEN5_9ASCO</name>
<evidence type="ECO:0000256" key="6">
    <source>
        <dbReference type="RuleBase" id="RU362092"/>
    </source>
</evidence>
<dbReference type="PANTHER" id="PTHR11390:SF21">
    <property type="entry name" value="DNA TOPOISOMERASE 3-ALPHA"/>
    <property type="match status" value="1"/>
</dbReference>
<dbReference type="GO" id="GO:0140226">
    <property type="term" value="F:RNA topoisomerase activity"/>
    <property type="evidence" value="ECO:0007669"/>
    <property type="project" value="EnsemblFungi"/>
</dbReference>
<dbReference type="PROSITE" id="PS50880">
    <property type="entry name" value="TOPRIM"/>
    <property type="match status" value="1"/>
</dbReference>
<dbReference type="GO" id="GO:0007131">
    <property type="term" value="P:reciprocal meiotic recombination"/>
    <property type="evidence" value="ECO:0007669"/>
    <property type="project" value="EnsemblFungi"/>
</dbReference>
<dbReference type="GO" id="GO:0000724">
    <property type="term" value="P:double-strand break repair via homologous recombination"/>
    <property type="evidence" value="ECO:0007669"/>
    <property type="project" value="EnsemblFungi"/>
</dbReference>
<organism evidence="9 10">
    <name type="scientific">Ascoidea rubescens DSM 1968</name>
    <dbReference type="NCBI Taxonomy" id="1344418"/>
    <lineage>
        <taxon>Eukaryota</taxon>
        <taxon>Fungi</taxon>
        <taxon>Dikarya</taxon>
        <taxon>Ascomycota</taxon>
        <taxon>Saccharomycotina</taxon>
        <taxon>Saccharomycetes</taxon>
        <taxon>Ascoideaceae</taxon>
        <taxon>Ascoidea</taxon>
    </lineage>
</organism>
<keyword evidence="5 6" id="KW-0413">Isomerase</keyword>
<dbReference type="EC" id="5.6.2.1" evidence="6"/>
<dbReference type="InParanoid" id="A0A1D2VEN5"/>
<dbReference type="Gene3D" id="2.70.20.10">
    <property type="entry name" value="Topoisomerase I, domain 3"/>
    <property type="match status" value="1"/>
</dbReference>
<dbReference type="PROSITE" id="PS00396">
    <property type="entry name" value="TOPO_IA_1"/>
    <property type="match status" value="1"/>
</dbReference>
<comment type="function">
    <text evidence="6">Introduces a single-strand break via transesterification at a target site in duplex DNA. Releases the supercoiling and torsional tension of DNA introduced during the DNA replication and transcription by transiently cleaving and rejoining one strand of the DNA duplex. The scissile phosphodiester is attacked by the catalytic tyrosine of the enzyme, resulting in the formation of a DNA-(5'-phosphotyrosyl)-enzyme intermediate and the expulsion of a 3'-OH DNA strand.</text>
</comment>
<dbReference type="SMART" id="SM00436">
    <property type="entry name" value="TOP1Bc"/>
    <property type="match status" value="1"/>
</dbReference>
<dbReference type="GO" id="GO:0006301">
    <property type="term" value="P:DNA damage tolerance"/>
    <property type="evidence" value="ECO:0007669"/>
    <property type="project" value="EnsemblFungi"/>
</dbReference>
<dbReference type="GO" id="GO:0006265">
    <property type="term" value="P:DNA topological change"/>
    <property type="evidence" value="ECO:0007669"/>
    <property type="project" value="EnsemblFungi"/>
</dbReference>
<dbReference type="OrthoDB" id="430051at2759"/>
<comment type="catalytic activity">
    <reaction evidence="1 6">
        <text>ATP-independent breakage of single-stranded DNA, followed by passage and rejoining.</text>
        <dbReference type="EC" id="5.6.2.1"/>
    </reaction>
</comment>